<proteinExistence type="predicted"/>
<organism evidence="1 2">
    <name type="scientific">Marisediminitalea aggregata</name>
    <dbReference type="NCBI Taxonomy" id="634436"/>
    <lineage>
        <taxon>Bacteria</taxon>
        <taxon>Pseudomonadati</taxon>
        <taxon>Pseudomonadota</taxon>
        <taxon>Gammaproteobacteria</taxon>
        <taxon>Alteromonadales</taxon>
        <taxon>Alteromonadaceae</taxon>
        <taxon>Marisediminitalea</taxon>
    </lineage>
</organism>
<accession>A0A1M5MDM1</accession>
<dbReference type="OrthoDB" id="7324894at2"/>
<dbReference type="Proteomes" id="UP000184520">
    <property type="component" value="Unassembled WGS sequence"/>
</dbReference>
<dbReference type="STRING" id="634436.SAMN05216361_2996"/>
<gene>
    <name evidence="1" type="ORF">SAMN05216361_2996</name>
</gene>
<name>A0A1M5MDM1_9ALTE</name>
<evidence type="ECO:0000313" key="1">
    <source>
        <dbReference type="EMBL" id="SHG75450.1"/>
    </source>
</evidence>
<keyword evidence="2" id="KW-1185">Reference proteome</keyword>
<sequence>MVFIVGLFVLAGAVNAFIDPYGFYWSPTIEGFNARKTQADERVREVTPFRALDLQPDTLLIGSSRVQLGFAAESEVFGERKVFNLALPGSGLTENLKYALWHIRQNPNVRTLIIGVDYRYFLNNYGNDPGPWTAQELMDKYNKAPETALEKVQRIYPALFSLDTLQDSLSTVLQQGGLYNHITPLGSNTGDYYLATIKAEGKQRFFKHQQSGVQQRFEREQYSYSGEHGLFGIGMYKTFIDELVTRHPQITLYTFINPYHQSYWQVIKQTGHWPDYLQWKRDLAGLADTYPQFPFYDFSLPSPETLEDPDYAQNHKPMKWFWEPAHYRPAMGDRIIEAMFESEQENADWPIRLTSQTIDRAIALSKAGLGAKPTGLD</sequence>
<protein>
    <submittedName>
        <fullName evidence="1">Uncharacterized protein</fullName>
    </submittedName>
</protein>
<reference evidence="2" key="1">
    <citation type="submission" date="2016-11" db="EMBL/GenBank/DDBJ databases">
        <authorList>
            <person name="Varghese N."/>
            <person name="Submissions S."/>
        </authorList>
    </citation>
    <scope>NUCLEOTIDE SEQUENCE [LARGE SCALE GENOMIC DNA]</scope>
    <source>
        <strain evidence="2">CGMCC 1.8995</strain>
    </source>
</reference>
<dbReference type="AlphaFoldDB" id="A0A1M5MDM1"/>
<evidence type="ECO:0000313" key="2">
    <source>
        <dbReference type="Proteomes" id="UP000184520"/>
    </source>
</evidence>
<dbReference type="EMBL" id="FQWD01000004">
    <property type="protein sequence ID" value="SHG75450.1"/>
    <property type="molecule type" value="Genomic_DNA"/>
</dbReference>